<dbReference type="AlphaFoldDB" id="A0AA39S4T8"/>
<name>A0AA39S4T8_ACESA</name>
<reference evidence="1" key="1">
    <citation type="journal article" date="2022" name="Plant J.">
        <title>Strategies of tolerance reflected in two North American maple genomes.</title>
        <authorList>
            <person name="McEvoy S.L."/>
            <person name="Sezen U.U."/>
            <person name="Trouern-Trend A."/>
            <person name="McMahon S.M."/>
            <person name="Schaberg P.G."/>
            <person name="Yang J."/>
            <person name="Wegrzyn J.L."/>
            <person name="Swenson N.G."/>
        </authorList>
    </citation>
    <scope>NUCLEOTIDE SEQUENCE</scope>
    <source>
        <strain evidence="1">NS2018</strain>
    </source>
</reference>
<accession>A0AA39S4T8</accession>
<dbReference type="Proteomes" id="UP001168877">
    <property type="component" value="Unassembled WGS sequence"/>
</dbReference>
<sequence length="121" mass="13069">MIRKLPVLGILEYLRYSKRPKTGNLLVTRTMPLHQGTPYYQNTPSSTFTPFAYTRTAGGVGLLESKEKISNLESFQELELTAAAVTEAVTIEAGERSTAVVGGFGEEIGGVFAEDVEVVVG</sequence>
<evidence type="ECO:0000313" key="1">
    <source>
        <dbReference type="EMBL" id="KAK0582194.1"/>
    </source>
</evidence>
<comment type="caution">
    <text evidence="1">The sequence shown here is derived from an EMBL/GenBank/DDBJ whole genome shotgun (WGS) entry which is preliminary data.</text>
</comment>
<gene>
    <name evidence="1" type="ORF">LWI29_022670</name>
</gene>
<organism evidence="1 2">
    <name type="scientific">Acer saccharum</name>
    <name type="common">Sugar maple</name>
    <dbReference type="NCBI Taxonomy" id="4024"/>
    <lineage>
        <taxon>Eukaryota</taxon>
        <taxon>Viridiplantae</taxon>
        <taxon>Streptophyta</taxon>
        <taxon>Embryophyta</taxon>
        <taxon>Tracheophyta</taxon>
        <taxon>Spermatophyta</taxon>
        <taxon>Magnoliopsida</taxon>
        <taxon>eudicotyledons</taxon>
        <taxon>Gunneridae</taxon>
        <taxon>Pentapetalae</taxon>
        <taxon>rosids</taxon>
        <taxon>malvids</taxon>
        <taxon>Sapindales</taxon>
        <taxon>Sapindaceae</taxon>
        <taxon>Hippocastanoideae</taxon>
        <taxon>Acereae</taxon>
        <taxon>Acer</taxon>
    </lineage>
</organism>
<protein>
    <submittedName>
        <fullName evidence="1">Uncharacterized protein</fullName>
    </submittedName>
</protein>
<keyword evidence="2" id="KW-1185">Reference proteome</keyword>
<reference evidence="1" key="2">
    <citation type="submission" date="2023-06" db="EMBL/GenBank/DDBJ databases">
        <authorList>
            <person name="Swenson N.G."/>
            <person name="Wegrzyn J.L."/>
            <person name="Mcevoy S.L."/>
        </authorList>
    </citation>
    <scope>NUCLEOTIDE SEQUENCE</scope>
    <source>
        <strain evidence="1">NS2018</strain>
        <tissue evidence="1">Leaf</tissue>
    </source>
</reference>
<evidence type="ECO:0000313" key="2">
    <source>
        <dbReference type="Proteomes" id="UP001168877"/>
    </source>
</evidence>
<dbReference type="EMBL" id="JAUESC010000384">
    <property type="protein sequence ID" value="KAK0582194.1"/>
    <property type="molecule type" value="Genomic_DNA"/>
</dbReference>
<proteinExistence type="predicted"/>